<sequence>MTYTLNDRPAAAPRVQNPITSPATPVSERSTAELVRLAAEQISTLVRDELKLAQIELTQKGKRAGVGVGMFGGAGVVALYGVGALLAAVIIGLATVMPAWLSALIVGVVLLAVAGLLALLGRGQVRKAVPPMPQETVAGVRADIDTITASVKHGGNR</sequence>
<dbReference type="Pfam" id="PF07332">
    <property type="entry name" value="Phage_holin_3_6"/>
    <property type="match status" value="1"/>
</dbReference>
<evidence type="ECO:0000256" key="2">
    <source>
        <dbReference type="SAM" id="Phobius"/>
    </source>
</evidence>
<gene>
    <name evidence="3" type="ORF">GCM10022255_017800</name>
</gene>
<name>A0ABP8D2V9_9ACTN</name>
<feature type="transmembrane region" description="Helical" evidence="2">
    <location>
        <begin position="99"/>
        <end position="120"/>
    </location>
</feature>
<feature type="region of interest" description="Disordered" evidence="1">
    <location>
        <begin position="1"/>
        <end position="27"/>
    </location>
</feature>
<keyword evidence="2" id="KW-0812">Transmembrane</keyword>
<dbReference type="EMBL" id="BAABAT010000003">
    <property type="protein sequence ID" value="GAA4246469.1"/>
    <property type="molecule type" value="Genomic_DNA"/>
</dbReference>
<comment type="caution">
    <text evidence="3">The sequence shown here is derived from an EMBL/GenBank/DDBJ whole genome shotgun (WGS) entry which is preliminary data.</text>
</comment>
<evidence type="ECO:0000313" key="4">
    <source>
        <dbReference type="Proteomes" id="UP001500620"/>
    </source>
</evidence>
<proteinExistence type="predicted"/>
<dbReference type="Proteomes" id="UP001500620">
    <property type="component" value="Unassembled WGS sequence"/>
</dbReference>
<feature type="transmembrane region" description="Helical" evidence="2">
    <location>
        <begin position="68"/>
        <end position="93"/>
    </location>
</feature>
<feature type="compositionally biased region" description="Polar residues" evidence="1">
    <location>
        <begin position="17"/>
        <end position="27"/>
    </location>
</feature>
<keyword evidence="4" id="KW-1185">Reference proteome</keyword>
<dbReference type="InterPro" id="IPR009937">
    <property type="entry name" value="Phage_holin_3_6"/>
</dbReference>
<evidence type="ECO:0000313" key="3">
    <source>
        <dbReference type="EMBL" id="GAA4246469.1"/>
    </source>
</evidence>
<dbReference type="RefSeq" id="WP_345123179.1">
    <property type="nucleotide sequence ID" value="NZ_BAABAT010000003.1"/>
</dbReference>
<accession>A0ABP8D2V9</accession>
<evidence type="ECO:0008006" key="5">
    <source>
        <dbReference type="Google" id="ProtNLM"/>
    </source>
</evidence>
<evidence type="ECO:0000256" key="1">
    <source>
        <dbReference type="SAM" id="MobiDB-lite"/>
    </source>
</evidence>
<organism evidence="3 4">
    <name type="scientific">Dactylosporangium darangshiense</name>
    <dbReference type="NCBI Taxonomy" id="579108"/>
    <lineage>
        <taxon>Bacteria</taxon>
        <taxon>Bacillati</taxon>
        <taxon>Actinomycetota</taxon>
        <taxon>Actinomycetes</taxon>
        <taxon>Micromonosporales</taxon>
        <taxon>Micromonosporaceae</taxon>
        <taxon>Dactylosporangium</taxon>
    </lineage>
</organism>
<protein>
    <recommendedName>
        <fullName evidence="5">Phage holin family protein</fullName>
    </recommendedName>
</protein>
<reference evidence="4" key="1">
    <citation type="journal article" date="2019" name="Int. J. Syst. Evol. Microbiol.">
        <title>The Global Catalogue of Microorganisms (GCM) 10K type strain sequencing project: providing services to taxonomists for standard genome sequencing and annotation.</title>
        <authorList>
            <consortium name="The Broad Institute Genomics Platform"/>
            <consortium name="The Broad Institute Genome Sequencing Center for Infectious Disease"/>
            <person name="Wu L."/>
            <person name="Ma J."/>
        </authorList>
    </citation>
    <scope>NUCLEOTIDE SEQUENCE [LARGE SCALE GENOMIC DNA]</scope>
    <source>
        <strain evidence="4">JCM 17441</strain>
    </source>
</reference>
<keyword evidence="2" id="KW-0472">Membrane</keyword>
<keyword evidence="2" id="KW-1133">Transmembrane helix</keyword>